<dbReference type="AlphaFoldDB" id="A0A8H2VQV5"/>
<proteinExistence type="predicted"/>
<comment type="caution">
    <text evidence="1">The sequence shown here is derived from an EMBL/GenBank/DDBJ whole genome shotgun (WGS) entry which is preliminary data.</text>
</comment>
<accession>A0A8H2VQV5</accession>
<dbReference type="Proteomes" id="UP000624404">
    <property type="component" value="Unassembled WGS sequence"/>
</dbReference>
<protein>
    <submittedName>
        <fullName evidence="1">7726c439-1785-487a-a824-86724c783bc7</fullName>
    </submittedName>
</protein>
<organism evidence="1 2">
    <name type="scientific">Sclerotinia trifoliorum</name>
    <dbReference type="NCBI Taxonomy" id="28548"/>
    <lineage>
        <taxon>Eukaryota</taxon>
        <taxon>Fungi</taxon>
        <taxon>Dikarya</taxon>
        <taxon>Ascomycota</taxon>
        <taxon>Pezizomycotina</taxon>
        <taxon>Leotiomycetes</taxon>
        <taxon>Helotiales</taxon>
        <taxon>Sclerotiniaceae</taxon>
        <taxon>Sclerotinia</taxon>
    </lineage>
</organism>
<name>A0A8H2VQV5_9HELO</name>
<evidence type="ECO:0000313" key="2">
    <source>
        <dbReference type="Proteomes" id="UP000624404"/>
    </source>
</evidence>
<dbReference type="OrthoDB" id="5422579at2759"/>
<dbReference type="SUPFAM" id="SSF52047">
    <property type="entry name" value="RNI-like"/>
    <property type="match status" value="1"/>
</dbReference>
<gene>
    <name evidence="1" type="ORF">SCLTRI_LOCUS2364</name>
</gene>
<reference evidence="1" key="1">
    <citation type="submission" date="2020-10" db="EMBL/GenBank/DDBJ databases">
        <authorList>
            <person name="Kusch S."/>
        </authorList>
    </citation>
    <scope>NUCLEOTIDE SEQUENCE</scope>
    <source>
        <strain evidence="1">SwB9</strain>
    </source>
</reference>
<dbReference type="EMBL" id="CAJHIA010000008">
    <property type="protein sequence ID" value="CAD6442583.1"/>
    <property type="molecule type" value="Genomic_DNA"/>
</dbReference>
<keyword evidence="2" id="KW-1185">Reference proteome</keyword>
<evidence type="ECO:0000313" key="1">
    <source>
        <dbReference type="EMBL" id="CAD6442583.1"/>
    </source>
</evidence>
<sequence>MDITLAPHFWEQLPTPVISGMWSFLSPAVNLEKLRVALDSVYFFIDTFSIMTWDSIVGLLKLPKLKSFELYNISGTYEHLPKFFKDHISTLQHLYLGDLILEGNMSGWDNVFTTLQSVPLRTCQLRGYLGGKY</sequence>